<sequence length="524" mass="57957">MTVRIFFFSLFLLSWVPLNFAEEVLVKVKSVNTIAHTDDNFVCATLDWWPSDKCNYGECPWIEAGILNLDLENPNLGKAIKAFNPLRVRVGGSLQDQVVYHVGKVKKCPHFKIKGDGLFGFSKGCLPMDRWNALHHLLSDNGALVTFGLNALYGRQQHPNKTEWTGPWDSSNARDFINYTISNAQKIDSWEFGNELSGSGIAASVNPTQYGQDLIDLKKVVTELYNSSSMPQPKILAPGGFFDRDWFIKLLESSGSGVVDVLTHHIYNLGAGNDPIVPNRMVDPFYLSEIAETYKSIQLTIQDFGPWSAAWVGEAGGAYNSGGPNVSNAFIDSFWYLDQLGMTSSYNHKAYCRQSLVGGNYGLLDTTTFVPNPDFYSALLWHRLMGKRVLGVEVDNAPYLRAYAHCAKNKAGVMLLFINLSNSTTFNVSMENDMNIFTTSSSDKVAKDVVSQTGSKREEYHLTPKNGNIFSRVMLLNGSPLELTKAGEIPAISPLSIDSDSPILIAPRSIAFVRLPDFKAPACA</sequence>
<evidence type="ECO:0000256" key="4">
    <source>
        <dbReference type="ARBA" id="ARBA00022729"/>
    </source>
</evidence>
<dbReference type="KEGG" id="atr:18427937"/>
<evidence type="ECO:0000256" key="1">
    <source>
        <dbReference type="ARBA" id="ARBA00004613"/>
    </source>
</evidence>
<dbReference type="STRING" id="13333.W1NX76"/>
<gene>
    <name evidence="12" type="ORF">AMTR_s00110p00045590</name>
</gene>
<evidence type="ECO:0000313" key="12">
    <source>
        <dbReference type="EMBL" id="ERM99895.1"/>
    </source>
</evidence>
<dbReference type="eggNOG" id="ENOG502QQST">
    <property type="taxonomic scope" value="Eukaryota"/>
</dbReference>
<organism evidence="12 13">
    <name type="scientific">Amborella trichopoda</name>
    <dbReference type="NCBI Taxonomy" id="13333"/>
    <lineage>
        <taxon>Eukaryota</taxon>
        <taxon>Viridiplantae</taxon>
        <taxon>Streptophyta</taxon>
        <taxon>Embryophyta</taxon>
        <taxon>Tracheophyta</taxon>
        <taxon>Spermatophyta</taxon>
        <taxon>Magnoliopsida</taxon>
        <taxon>Amborellales</taxon>
        <taxon>Amborellaceae</taxon>
        <taxon>Amborella</taxon>
    </lineage>
</organism>
<dbReference type="PANTHER" id="PTHR14363">
    <property type="entry name" value="HEPARANASE-RELATED"/>
    <property type="match status" value="1"/>
</dbReference>
<reference evidence="13" key="1">
    <citation type="journal article" date="2013" name="Science">
        <title>The Amborella genome and the evolution of flowering plants.</title>
        <authorList>
            <consortium name="Amborella Genome Project"/>
        </authorList>
    </citation>
    <scope>NUCLEOTIDE SEQUENCE [LARGE SCALE GENOMIC DNA]</scope>
</reference>
<feature type="chain" id="PRO_5004806895" description="Beta-glucuronidase C-terminal domain-containing protein" evidence="11">
    <location>
        <begin position="22"/>
        <end position="524"/>
    </location>
</feature>
<keyword evidence="13" id="KW-1185">Reference proteome</keyword>
<keyword evidence="3" id="KW-0964">Secreted</keyword>
<evidence type="ECO:0000256" key="3">
    <source>
        <dbReference type="ARBA" id="ARBA00022525"/>
    </source>
</evidence>
<dbReference type="GO" id="GO:0005576">
    <property type="term" value="C:extracellular region"/>
    <property type="evidence" value="ECO:0007669"/>
    <property type="project" value="UniProtKB-SubCell"/>
</dbReference>
<dbReference type="OMA" id="YTISNAQ"/>
<evidence type="ECO:0000256" key="10">
    <source>
        <dbReference type="ARBA" id="ARBA00055929"/>
    </source>
</evidence>
<name>W1NX76_AMBTC</name>
<evidence type="ECO:0000256" key="11">
    <source>
        <dbReference type="SAM" id="SignalP"/>
    </source>
</evidence>
<keyword evidence="5" id="KW-0378">Hydrolase</keyword>
<evidence type="ECO:0000256" key="5">
    <source>
        <dbReference type="ARBA" id="ARBA00022801"/>
    </source>
</evidence>
<evidence type="ECO:0000256" key="6">
    <source>
        <dbReference type="ARBA" id="ARBA00023136"/>
    </source>
</evidence>
<dbReference type="FunFam" id="3.20.20.80:FF:000023">
    <property type="entry name" value="heparanase-like protein 3"/>
    <property type="match status" value="1"/>
</dbReference>
<evidence type="ECO:0008006" key="14">
    <source>
        <dbReference type="Google" id="ProtNLM"/>
    </source>
</evidence>
<comment type="similarity">
    <text evidence="2">Belongs to the glycosyl hydrolase 79 family.</text>
</comment>
<evidence type="ECO:0000256" key="7">
    <source>
        <dbReference type="ARBA" id="ARBA00023180"/>
    </source>
</evidence>
<keyword evidence="7" id="KW-0325">Glycoprotein</keyword>
<accession>W1NX76</accession>
<proteinExistence type="inferred from homology"/>
<dbReference type="Pfam" id="PF03662">
    <property type="entry name" value="Glyco_hydro_79n"/>
    <property type="match status" value="1"/>
</dbReference>
<keyword evidence="6" id="KW-0472">Membrane</keyword>
<dbReference type="HOGENOM" id="CLU_021823_3_0_1"/>
<comment type="subcellular location">
    <subcellularLocation>
        <location evidence="9">Lysosome membrane</location>
        <topology evidence="9">Peripheral membrane protein</topology>
    </subcellularLocation>
    <subcellularLocation>
        <location evidence="1">Secreted</location>
    </subcellularLocation>
</comment>
<dbReference type="Proteomes" id="UP000017836">
    <property type="component" value="Unassembled WGS sequence"/>
</dbReference>
<evidence type="ECO:0000313" key="13">
    <source>
        <dbReference type="Proteomes" id="UP000017836"/>
    </source>
</evidence>
<evidence type="ECO:0000256" key="8">
    <source>
        <dbReference type="ARBA" id="ARBA00023228"/>
    </source>
</evidence>
<keyword evidence="8" id="KW-0458">Lysosome</keyword>
<dbReference type="Gene3D" id="3.20.20.80">
    <property type="entry name" value="Glycosidases"/>
    <property type="match status" value="1"/>
</dbReference>
<dbReference type="GO" id="GO:0004566">
    <property type="term" value="F:beta-glucuronidase activity"/>
    <property type="evidence" value="ECO:0000318"/>
    <property type="project" value="GO_Central"/>
</dbReference>
<keyword evidence="4 11" id="KW-0732">Signal</keyword>
<dbReference type="GO" id="GO:0005765">
    <property type="term" value="C:lysosomal membrane"/>
    <property type="evidence" value="ECO:0007669"/>
    <property type="project" value="UniProtKB-SubCell"/>
</dbReference>
<dbReference type="Gramene" id="ERM99895">
    <property type="protein sequence ID" value="ERM99895"/>
    <property type="gene ID" value="AMTR_s00110p00045590"/>
</dbReference>
<evidence type="ECO:0000256" key="2">
    <source>
        <dbReference type="ARBA" id="ARBA00009800"/>
    </source>
</evidence>
<dbReference type="OrthoDB" id="726732at2759"/>
<evidence type="ECO:0000256" key="9">
    <source>
        <dbReference type="ARBA" id="ARBA00023765"/>
    </source>
</evidence>
<dbReference type="SUPFAM" id="SSF51445">
    <property type="entry name" value="(Trans)glycosidases"/>
    <property type="match status" value="1"/>
</dbReference>
<dbReference type="PANTHER" id="PTHR14363:SF13">
    <property type="entry name" value="OS07G0598400 PROTEIN"/>
    <property type="match status" value="1"/>
</dbReference>
<comment type="function">
    <text evidence="10">Endoglycosidase which is a cell surface and extracellular matrix-degrading enzyme. Cleaves heparan sulfate proteoglycans (HSPGs) into heparan sulfate side chains and core proteoglycans.</text>
</comment>
<feature type="signal peptide" evidence="11">
    <location>
        <begin position="1"/>
        <end position="21"/>
    </location>
</feature>
<dbReference type="EMBL" id="KI394965">
    <property type="protein sequence ID" value="ERM99895.1"/>
    <property type="molecule type" value="Genomic_DNA"/>
</dbReference>
<dbReference type="InterPro" id="IPR017853">
    <property type="entry name" value="GH"/>
</dbReference>
<dbReference type="InterPro" id="IPR005199">
    <property type="entry name" value="Glyco_hydro_79"/>
</dbReference>
<dbReference type="AlphaFoldDB" id="W1NX76"/>
<protein>
    <recommendedName>
        <fullName evidence="14">Beta-glucuronidase C-terminal domain-containing protein</fullName>
    </recommendedName>
</protein>